<dbReference type="AlphaFoldDB" id="A0A7M7G7F3"/>
<dbReference type="PANTHER" id="PTHR19849:SF0">
    <property type="entry name" value="PHOSPHOLIPASE A-2-ACTIVATING PROTEIN"/>
    <property type="match status" value="1"/>
</dbReference>
<feature type="repeat" description="WD" evidence="6">
    <location>
        <begin position="227"/>
        <end position="258"/>
    </location>
</feature>
<protein>
    <recommendedName>
        <fullName evidence="11">Phospholipase A-2-activating protein</fullName>
    </recommendedName>
</protein>
<evidence type="ECO:0000259" key="7">
    <source>
        <dbReference type="PROSITE" id="PS51394"/>
    </source>
</evidence>
<evidence type="ECO:0000313" key="9">
    <source>
        <dbReference type="EnsemblMetazoa" id="XP_001606082"/>
    </source>
</evidence>
<evidence type="ECO:0000256" key="6">
    <source>
        <dbReference type="PROSITE-ProRule" id="PRU00221"/>
    </source>
</evidence>
<evidence type="ECO:0000259" key="8">
    <source>
        <dbReference type="PROSITE" id="PS51396"/>
    </source>
</evidence>
<evidence type="ECO:0000256" key="1">
    <source>
        <dbReference type="ARBA" id="ARBA00004496"/>
    </source>
</evidence>
<dbReference type="PROSITE" id="PS51396">
    <property type="entry name" value="PUL"/>
    <property type="match status" value="1"/>
</dbReference>
<dbReference type="Pfam" id="PF00400">
    <property type="entry name" value="WD40"/>
    <property type="match status" value="7"/>
</dbReference>
<dbReference type="InterPro" id="IPR015943">
    <property type="entry name" value="WD40/YVTN_repeat-like_dom_sf"/>
</dbReference>
<gene>
    <name evidence="9" type="primary">100122476</name>
</gene>
<feature type="domain" description="PUL" evidence="8">
    <location>
        <begin position="500"/>
        <end position="764"/>
    </location>
</feature>
<dbReference type="InterPro" id="IPR015155">
    <property type="entry name" value="PFU"/>
</dbReference>
<keyword evidence="5" id="KW-0677">Repeat</keyword>
<evidence type="ECO:0000256" key="4">
    <source>
        <dbReference type="ARBA" id="ARBA00022574"/>
    </source>
</evidence>
<dbReference type="EnsemblMetazoa" id="XM_001606032">
    <property type="protein sequence ID" value="XP_001606082"/>
    <property type="gene ID" value="LOC100122476"/>
</dbReference>
<evidence type="ECO:0008006" key="11">
    <source>
        <dbReference type="Google" id="ProtNLM"/>
    </source>
</evidence>
<evidence type="ECO:0000256" key="5">
    <source>
        <dbReference type="ARBA" id="ARBA00022737"/>
    </source>
</evidence>
<dbReference type="PANTHER" id="PTHR19849">
    <property type="entry name" value="PHOSPHOLIPASE A-2-ACTIVATING PROTEIN"/>
    <property type="match status" value="1"/>
</dbReference>
<comment type="subcellular location">
    <subcellularLocation>
        <location evidence="1">Cytoplasm</location>
    </subcellularLocation>
</comment>
<dbReference type="GO" id="GO:0005634">
    <property type="term" value="C:nucleus"/>
    <property type="evidence" value="ECO:0007669"/>
    <property type="project" value="TreeGrafter"/>
</dbReference>
<dbReference type="InterPro" id="IPR016024">
    <property type="entry name" value="ARM-type_fold"/>
</dbReference>
<dbReference type="InterPro" id="IPR001680">
    <property type="entry name" value="WD40_rpt"/>
</dbReference>
<reference evidence="9" key="1">
    <citation type="submission" date="2021-01" db="UniProtKB">
        <authorList>
            <consortium name="EnsemblMetazoa"/>
        </authorList>
    </citation>
    <scope>IDENTIFICATION</scope>
</reference>
<dbReference type="OrthoDB" id="10265988at2759"/>
<dbReference type="InterPro" id="IPR011989">
    <property type="entry name" value="ARM-like"/>
</dbReference>
<keyword evidence="10" id="KW-1185">Reference proteome</keyword>
<evidence type="ECO:0000313" key="10">
    <source>
        <dbReference type="Proteomes" id="UP000002358"/>
    </source>
</evidence>
<dbReference type="SUPFAM" id="SSF50978">
    <property type="entry name" value="WD40 repeat-like"/>
    <property type="match status" value="1"/>
</dbReference>
<dbReference type="InterPro" id="IPR013535">
    <property type="entry name" value="PUL_dom"/>
</dbReference>
<feature type="repeat" description="WD" evidence="6">
    <location>
        <begin position="12"/>
        <end position="52"/>
    </location>
</feature>
<dbReference type="SMART" id="SM00320">
    <property type="entry name" value="WD40"/>
    <property type="match status" value="7"/>
</dbReference>
<dbReference type="Gene3D" id="3.10.20.870">
    <property type="entry name" value="PFU (PLAA family ubiquitin binding), C-terminal domain"/>
    <property type="match status" value="1"/>
</dbReference>
<dbReference type="Pfam" id="PF08324">
    <property type="entry name" value="PUL"/>
    <property type="match status" value="1"/>
</dbReference>
<dbReference type="GO" id="GO:0010992">
    <property type="term" value="P:ubiquitin recycling"/>
    <property type="evidence" value="ECO:0007669"/>
    <property type="project" value="TreeGrafter"/>
</dbReference>
<dbReference type="GO" id="GO:0043161">
    <property type="term" value="P:proteasome-mediated ubiquitin-dependent protein catabolic process"/>
    <property type="evidence" value="ECO:0007669"/>
    <property type="project" value="TreeGrafter"/>
</dbReference>
<evidence type="ECO:0000256" key="3">
    <source>
        <dbReference type="ARBA" id="ARBA00022490"/>
    </source>
</evidence>
<dbReference type="SMR" id="A0A7M7G7F3"/>
<name>A0A7M7G7F3_NASVI</name>
<dbReference type="CDD" id="cd00200">
    <property type="entry name" value="WD40"/>
    <property type="match status" value="1"/>
</dbReference>
<feature type="domain" description="PFU" evidence="7">
    <location>
        <begin position="365"/>
        <end position="460"/>
    </location>
</feature>
<dbReference type="InterPro" id="IPR036322">
    <property type="entry name" value="WD40_repeat_dom_sf"/>
</dbReference>
<sequence>MAKSLYKLSRELVGHSGDVRALAVASDGSIVSASRDKSAIFWKFQDGNFVGNVVMRGHSNFVSSVCIINPTQKHPKGLIITGSNDNHIFIYNPGEEQPVHKIKAHENTVCCLRTSSLDPTAFVSSSWDFSAKMWSLDDLEKPQMTYLGHSAAVWCVSDLANGSVVTGSADKLVIVYLRDGKVLHKLEGHTDCVRDIAVINENEFLTCANDAVIKHWTAVTGDCLGNFYGHTNYIYSLSAFPGGSLVASSGEDRTVRVWCNGEVDQTITLPTQTVWSVKLLPNGDIVCGASDGLVRIFTAHPERYADSEIIQRFEESVVNTELKAKQELGDIKMSDLPDASVLQQPGKKDGETKLVKEDGSVKAYSWSQKDLKWNLIGDVMGANSNNSSNMHNGIEYDYVFSVDIQDGVPPLKLPYNKGQDPWYAAQKFIDDNQLSQMFLEQVANFIIKNSTPAPVVNSAPQFYDPFTGGNRYIPAAPAQSPAQPTPTPPTVKPATPFKSTYMPMTNYLRLEQASLNAIHDKLKEFNSKQQAGVQSLPEGKIESVVKLATNQNQESVQAGSISLLSSLLSWPDPVVFPVLDIARLAVLQKNVNDQFCTEDLLHLVKRHLKTDAVVSNQMLTFRLLANMFCHEKGEKLGLQHRTDMLKAILDLPSLGNKNNQVAVSTYILNLVVAVNKTNDSAGKTQVLGVICNLLSLFKETEAVFRALVALGTLLTGSSSSERAEFVKVVGQSENALNVLQQASESLDLSVQNKLACVSKEIISLIA</sequence>
<accession>A0A7M7G7F3</accession>
<keyword evidence="3" id="KW-0963">Cytoplasm</keyword>
<dbReference type="Proteomes" id="UP000002358">
    <property type="component" value="Chromosome 1"/>
</dbReference>
<dbReference type="Pfam" id="PF09070">
    <property type="entry name" value="PFU"/>
    <property type="match status" value="1"/>
</dbReference>
<evidence type="ECO:0000256" key="2">
    <source>
        <dbReference type="ARBA" id="ARBA00008495"/>
    </source>
</evidence>
<dbReference type="KEGG" id="nvi:100122476"/>
<dbReference type="Gene3D" id="1.25.10.10">
    <property type="entry name" value="Leucine-rich Repeat Variant"/>
    <property type="match status" value="1"/>
</dbReference>
<proteinExistence type="inferred from homology"/>
<dbReference type="GO" id="GO:0043130">
    <property type="term" value="F:ubiquitin binding"/>
    <property type="evidence" value="ECO:0007669"/>
    <property type="project" value="TreeGrafter"/>
</dbReference>
<organism evidence="9 10">
    <name type="scientific">Nasonia vitripennis</name>
    <name type="common">Parasitic wasp</name>
    <dbReference type="NCBI Taxonomy" id="7425"/>
    <lineage>
        <taxon>Eukaryota</taxon>
        <taxon>Metazoa</taxon>
        <taxon>Ecdysozoa</taxon>
        <taxon>Arthropoda</taxon>
        <taxon>Hexapoda</taxon>
        <taxon>Insecta</taxon>
        <taxon>Pterygota</taxon>
        <taxon>Neoptera</taxon>
        <taxon>Endopterygota</taxon>
        <taxon>Hymenoptera</taxon>
        <taxon>Apocrita</taxon>
        <taxon>Proctotrupomorpha</taxon>
        <taxon>Chalcidoidea</taxon>
        <taxon>Pteromalidae</taxon>
        <taxon>Pteromalinae</taxon>
        <taxon>Nasonia</taxon>
    </lineage>
</organism>
<dbReference type="PROSITE" id="PS50082">
    <property type="entry name" value="WD_REPEATS_2"/>
    <property type="match status" value="2"/>
</dbReference>
<dbReference type="InterPro" id="IPR038122">
    <property type="entry name" value="PFU_sf"/>
</dbReference>
<dbReference type="Gene3D" id="2.130.10.10">
    <property type="entry name" value="YVTN repeat-like/Quinoprotein amine dehydrogenase"/>
    <property type="match status" value="1"/>
</dbReference>
<dbReference type="PROSITE" id="PS50294">
    <property type="entry name" value="WD_REPEATS_REGION"/>
    <property type="match status" value="1"/>
</dbReference>
<keyword evidence="4 6" id="KW-0853">WD repeat</keyword>
<dbReference type="SUPFAM" id="SSF48371">
    <property type="entry name" value="ARM repeat"/>
    <property type="match status" value="1"/>
</dbReference>
<dbReference type="GO" id="GO:0005737">
    <property type="term" value="C:cytoplasm"/>
    <property type="evidence" value="ECO:0007669"/>
    <property type="project" value="UniProtKB-SubCell"/>
</dbReference>
<comment type="similarity">
    <text evidence="2">Belongs to the WD repeat PLAP family.</text>
</comment>
<dbReference type="PROSITE" id="PS51394">
    <property type="entry name" value="PFU"/>
    <property type="match status" value="1"/>
</dbReference>
<dbReference type="OMA" id="DKCIYYW"/>